<dbReference type="EMBL" id="FUYA01000002">
    <property type="protein sequence ID" value="SKA68443.1"/>
    <property type="molecule type" value="Genomic_DNA"/>
</dbReference>
<sequence length="375" mass="40470">MKKLDLSLGHEPADAIRELPAPRLLNVRVKDMSVTAKRGKVVPRGTQIAKAQTAHGADVSAPLAGKISKMTVAFVSLVPDGDASIDPIDFSAIPRGEELLEQLRVFGISTEGLEAAELLIVNGLNTEPGVLVQAQLIKDEMPTLEKGLELVKRLVQPSRCILAHDEQRKPEAPQGCELLGIKAVYPNSLDPLVVKAATGKENPKGVVVVNALRLWQIGRVVETGLPLAETILTIADANWRVPLGTPVGAVLEQLGTDVRDGDILRVGGMMTGESAYSLDQGLTERCLAVGIVRKGQIVPVENVYCINCGECVLHCPARLQPNLITRYAEFNEFEKAATHGLDLCFECGLCAAHCMARRPLLQLIRFAKKQRQLGA</sequence>
<protein>
    <submittedName>
        <fullName evidence="5">Electron transport complex protein RnfC</fullName>
    </submittedName>
</protein>
<dbReference type="InterPro" id="IPR037225">
    <property type="entry name" value="Nuo51_FMN-bd_sf"/>
</dbReference>
<evidence type="ECO:0000313" key="5">
    <source>
        <dbReference type="EMBL" id="SKA68443.1"/>
    </source>
</evidence>
<dbReference type="GO" id="GO:0016020">
    <property type="term" value="C:membrane"/>
    <property type="evidence" value="ECO:0007669"/>
    <property type="project" value="InterPro"/>
</dbReference>
<proteinExistence type="predicted"/>
<gene>
    <name evidence="5" type="ORF">SAMN02745702_00999</name>
</gene>
<dbReference type="Pfam" id="PF12838">
    <property type="entry name" value="Fer4_7"/>
    <property type="match status" value="1"/>
</dbReference>
<dbReference type="RefSeq" id="WP_078684293.1">
    <property type="nucleotide sequence ID" value="NZ_FUYA01000002.1"/>
</dbReference>
<dbReference type="PANTHER" id="PTHR43034:SF2">
    <property type="entry name" value="ION-TRANSLOCATING OXIDOREDUCTASE COMPLEX SUBUNIT C"/>
    <property type="match status" value="1"/>
</dbReference>
<dbReference type="PROSITE" id="PS00198">
    <property type="entry name" value="4FE4S_FER_1"/>
    <property type="match status" value="1"/>
</dbReference>
<keyword evidence="6" id="KW-1185">Reference proteome</keyword>
<dbReference type="PROSITE" id="PS51379">
    <property type="entry name" value="4FE4S_FER_2"/>
    <property type="match status" value="1"/>
</dbReference>
<evidence type="ECO:0000256" key="3">
    <source>
        <dbReference type="ARBA" id="ARBA00023014"/>
    </source>
</evidence>
<name>A0A1T4VU04_9BACT</name>
<dbReference type="PANTHER" id="PTHR43034">
    <property type="entry name" value="ION-TRANSLOCATING OXIDOREDUCTASE COMPLEX SUBUNIT C"/>
    <property type="match status" value="1"/>
</dbReference>
<evidence type="ECO:0000313" key="6">
    <source>
        <dbReference type="Proteomes" id="UP000189733"/>
    </source>
</evidence>
<reference evidence="5 6" key="1">
    <citation type="submission" date="2017-02" db="EMBL/GenBank/DDBJ databases">
        <authorList>
            <person name="Peterson S.W."/>
        </authorList>
    </citation>
    <scope>NUCLEOTIDE SEQUENCE [LARGE SCALE GENOMIC DNA]</scope>
    <source>
        <strain evidence="5 6">DSM 18034</strain>
    </source>
</reference>
<dbReference type="InterPro" id="IPR017896">
    <property type="entry name" value="4Fe4S_Fe-S-bd"/>
</dbReference>
<dbReference type="SUPFAM" id="SSF46548">
    <property type="entry name" value="alpha-helical ferredoxin"/>
    <property type="match status" value="1"/>
</dbReference>
<dbReference type="Proteomes" id="UP000189733">
    <property type="component" value="Unassembled WGS sequence"/>
</dbReference>
<dbReference type="OrthoDB" id="9767754at2"/>
<keyword evidence="1" id="KW-0479">Metal-binding</keyword>
<evidence type="ECO:0000256" key="1">
    <source>
        <dbReference type="ARBA" id="ARBA00022723"/>
    </source>
</evidence>
<dbReference type="SUPFAM" id="SSF142019">
    <property type="entry name" value="Nqo1 FMN-binding domain-like"/>
    <property type="match status" value="1"/>
</dbReference>
<dbReference type="STRING" id="1121442.SAMN02745702_00999"/>
<keyword evidence="3" id="KW-0411">Iron-sulfur</keyword>
<dbReference type="GO" id="GO:0046872">
    <property type="term" value="F:metal ion binding"/>
    <property type="evidence" value="ECO:0007669"/>
    <property type="project" value="UniProtKB-KW"/>
</dbReference>
<dbReference type="InterPro" id="IPR017900">
    <property type="entry name" value="4Fe4S_Fe_S_CS"/>
</dbReference>
<dbReference type="GO" id="GO:0009055">
    <property type="term" value="F:electron transfer activity"/>
    <property type="evidence" value="ECO:0007669"/>
    <property type="project" value="InterPro"/>
</dbReference>
<dbReference type="GO" id="GO:0051539">
    <property type="term" value="F:4 iron, 4 sulfur cluster binding"/>
    <property type="evidence" value="ECO:0007669"/>
    <property type="project" value="InterPro"/>
</dbReference>
<keyword evidence="2" id="KW-0408">Iron</keyword>
<feature type="domain" description="4Fe-4S ferredoxin-type" evidence="4">
    <location>
        <begin position="295"/>
        <end position="326"/>
    </location>
</feature>
<evidence type="ECO:0000256" key="2">
    <source>
        <dbReference type="ARBA" id="ARBA00023004"/>
    </source>
</evidence>
<dbReference type="Gene3D" id="3.30.70.20">
    <property type="match status" value="1"/>
</dbReference>
<dbReference type="AlphaFoldDB" id="A0A1T4VU04"/>
<organism evidence="5 6">
    <name type="scientific">Desulfobaculum bizertense DSM 18034</name>
    <dbReference type="NCBI Taxonomy" id="1121442"/>
    <lineage>
        <taxon>Bacteria</taxon>
        <taxon>Pseudomonadati</taxon>
        <taxon>Thermodesulfobacteriota</taxon>
        <taxon>Desulfovibrionia</taxon>
        <taxon>Desulfovibrionales</taxon>
        <taxon>Desulfovibrionaceae</taxon>
        <taxon>Desulfobaculum</taxon>
    </lineage>
</organism>
<accession>A0A1T4VU04</accession>
<dbReference type="InterPro" id="IPR010208">
    <property type="entry name" value="Ion_transpt_RnfC/RsxC"/>
</dbReference>
<evidence type="ECO:0000259" key="4">
    <source>
        <dbReference type="PROSITE" id="PS51379"/>
    </source>
</evidence>